<keyword evidence="6 7" id="KW-0472">Membrane</keyword>
<keyword evidence="2 7" id="KW-0813">Transport</keyword>
<dbReference type="Gene3D" id="1.10.3720.10">
    <property type="entry name" value="MetI-like"/>
    <property type="match status" value="1"/>
</dbReference>
<comment type="similarity">
    <text evidence="7">Belongs to the binding-protein-dependent transport system permease family.</text>
</comment>
<evidence type="ECO:0000256" key="2">
    <source>
        <dbReference type="ARBA" id="ARBA00022448"/>
    </source>
</evidence>
<name>S0FM56_RUMCE</name>
<dbReference type="AlphaFoldDB" id="S0FM56"/>
<evidence type="ECO:0000256" key="6">
    <source>
        <dbReference type="ARBA" id="ARBA00023136"/>
    </source>
</evidence>
<feature type="transmembrane region" description="Helical" evidence="7">
    <location>
        <begin position="12"/>
        <end position="33"/>
    </location>
</feature>
<proteinExistence type="inferred from homology"/>
<sequence length="281" mass="31764">MKSRFMEKISIAQVLTYILLTVGGIIFLTPFYWMFRSSLMDQGQIFEMPPIWLPNPIRIDNFKEALTIMPFNRFFFNTAVIVVFATAGVVLTSSITAFSFARMRWPGRDKVFICLLSGMMLPQYATLIPTFLGWKFLGAVGTNLPLIIPSWFGGGAFYIFLLRQFYMAIPKELDEAAYVDGAGYFRIFVQIILPLTKPAIVVVILFSFLHYWNDFLAPVIYLNDVSKYTLTLGLALFSGMYNAQWNLMMAASAVVAIPAIIVFLFGQKYFVEGISITGLKG</sequence>
<keyword evidence="4 7" id="KW-0812">Transmembrane</keyword>
<dbReference type="PANTHER" id="PTHR43744">
    <property type="entry name" value="ABC TRANSPORTER PERMEASE PROTEIN MG189-RELATED-RELATED"/>
    <property type="match status" value="1"/>
</dbReference>
<evidence type="ECO:0000259" key="8">
    <source>
        <dbReference type="PROSITE" id="PS50928"/>
    </source>
</evidence>
<feature type="transmembrane region" description="Helical" evidence="7">
    <location>
        <begin position="187"/>
        <end position="212"/>
    </location>
</feature>
<dbReference type="PROSITE" id="PS50928">
    <property type="entry name" value="ABC_TM1"/>
    <property type="match status" value="1"/>
</dbReference>
<feature type="transmembrane region" description="Helical" evidence="7">
    <location>
        <begin position="74"/>
        <end position="100"/>
    </location>
</feature>
<accession>S0FM56</accession>
<dbReference type="EMBL" id="AORV01000023">
    <property type="protein sequence ID" value="EMS72997.1"/>
    <property type="molecule type" value="Genomic_DNA"/>
</dbReference>
<dbReference type="CDD" id="cd06261">
    <property type="entry name" value="TM_PBP2"/>
    <property type="match status" value="1"/>
</dbReference>
<evidence type="ECO:0000313" key="9">
    <source>
        <dbReference type="EMBL" id="EMS72997.1"/>
    </source>
</evidence>
<comment type="caution">
    <text evidence="9">The sequence shown here is derived from an EMBL/GenBank/DDBJ whole genome shotgun (WGS) entry which is preliminary data.</text>
</comment>
<feature type="transmembrane region" description="Helical" evidence="7">
    <location>
        <begin position="112"/>
        <end position="134"/>
    </location>
</feature>
<dbReference type="STRING" id="1195236.CTER_1045"/>
<evidence type="ECO:0000313" key="10">
    <source>
        <dbReference type="Proteomes" id="UP000014155"/>
    </source>
</evidence>
<evidence type="ECO:0000256" key="5">
    <source>
        <dbReference type="ARBA" id="ARBA00022989"/>
    </source>
</evidence>
<evidence type="ECO:0000256" key="4">
    <source>
        <dbReference type="ARBA" id="ARBA00022692"/>
    </source>
</evidence>
<dbReference type="RefSeq" id="WP_004624494.1">
    <property type="nucleotide sequence ID" value="NZ_AORV01000023.1"/>
</dbReference>
<feature type="transmembrane region" description="Helical" evidence="7">
    <location>
        <begin position="245"/>
        <end position="265"/>
    </location>
</feature>
<dbReference type="PANTHER" id="PTHR43744:SF12">
    <property type="entry name" value="ABC TRANSPORTER PERMEASE PROTEIN MG189-RELATED"/>
    <property type="match status" value="1"/>
</dbReference>
<dbReference type="InterPro" id="IPR035906">
    <property type="entry name" value="MetI-like_sf"/>
</dbReference>
<keyword evidence="10" id="KW-1185">Reference proteome</keyword>
<dbReference type="Proteomes" id="UP000014155">
    <property type="component" value="Unassembled WGS sequence"/>
</dbReference>
<feature type="transmembrane region" description="Helical" evidence="7">
    <location>
        <begin position="146"/>
        <end position="166"/>
    </location>
</feature>
<keyword evidence="3" id="KW-1003">Cell membrane</keyword>
<evidence type="ECO:0000256" key="1">
    <source>
        <dbReference type="ARBA" id="ARBA00004651"/>
    </source>
</evidence>
<dbReference type="eggNOG" id="COG0395">
    <property type="taxonomic scope" value="Bacteria"/>
</dbReference>
<organism evidence="9 10">
    <name type="scientific">Ruminiclostridium cellobioparum subsp. termitidis CT1112</name>
    <dbReference type="NCBI Taxonomy" id="1195236"/>
    <lineage>
        <taxon>Bacteria</taxon>
        <taxon>Bacillati</taxon>
        <taxon>Bacillota</taxon>
        <taxon>Clostridia</taxon>
        <taxon>Eubacteriales</taxon>
        <taxon>Oscillospiraceae</taxon>
        <taxon>Ruminiclostridium</taxon>
    </lineage>
</organism>
<dbReference type="InterPro" id="IPR000515">
    <property type="entry name" value="MetI-like"/>
</dbReference>
<protein>
    <submittedName>
        <fullName evidence="9">ABC-type sugar transport system, permease component</fullName>
    </submittedName>
</protein>
<dbReference type="GO" id="GO:0005886">
    <property type="term" value="C:plasma membrane"/>
    <property type="evidence" value="ECO:0007669"/>
    <property type="project" value="UniProtKB-SubCell"/>
</dbReference>
<evidence type="ECO:0000256" key="3">
    <source>
        <dbReference type="ARBA" id="ARBA00022475"/>
    </source>
</evidence>
<keyword evidence="5 7" id="KW-1133">Transmembrane helix</keyword>
<dbReference type="GO" id="GO:0055085">
    <property type="term" value="P:transmembrane transport"/>
    <property type="evidence" value="ECO:0007669"/>
    <property type="project" value="InterPro"/>
</dbReference>
<reference evidence="9 10" key="1">
    <citation type="journal article" date="2013" name="Genome Announc.">
        <title>Draft Genome Sequence of the Cellulolytic, Mesophilic, Anaerobic Bacterium Clostridium termitidis Strain CT1112 (DSM 5398).</title>
        <authorList>
            <person name="Lal S."/>
            <person name="Ramachandran U."/>
            <person name="Zhang X."/>
            <person name="Munir R."/>
            <person name="Sparling R."/>
            <person name="Levin D.B."/>
        </authorList>
    </citation>
    <scope>NUCLEOTIDE SEQUENCE [LARGE SCALE GENOMIC DNA]</scope>
    <source>
        <strain evidence="9 10">CT1112</strain>
    </source>
</reference>
<dbReference type="Pfam" id="PF00528">
    <property type="entry name" value="BPD_transp_1"/>
    <property type="match status" value="1"/>
</dbReference>
<gene>
    <name evidence="9" type="ORF">CTER_1045</name>
</gene>
<dbReference type="PATRIC" id="fig|1195236.3.peg.1343"/>
<keyword evidence="9" id="KW-0762">Sugar transport</keyword>
<evidence type="ECO:0000256" key="7">
    <source>
        <dbReference type="RuleBase" id="RU363032"/>
    </source>
</evidence>
<comment type="subcellular location">
    <subcellularLocation>
        <location evidence="1 7">Cell membrane</location>
        <topology evidence="1 7">Multi-pass membrane protein</topology>
    </subcellularLocation>
</comment>
<dbReference type="SUPFAM" id="SSF161098">
    <property type="entry name" value="MetI-like"/>
    <property type="match status" value="1"/>
</dbReference>
<feature type="domain" description="ABC transmembrane type-1" evidence="8">
    <location>
        <begin position="75"/>
        <end position="266"/>
    </location>
</feature>